<dbReference type="Proteomes" id="UP000316270">
    <property type="component" value="Chromosome 18"/>
</dbReference>
<feature type="chain" id="PRO_5022250907" description="Carboxylic ester hydrolase" evidence="3">
    <location>
        <begin position="22"/>
        <end position="519"/>
    </location>
</feature>
<evidence type="ECO:0000256" key="1">
    <source>
        <dbReference type="ARBA" id="ARBA00005964"/>
    </source>
</evidence>
<feature type="domain" description="Carboxylesterase type B" evidence="4">
    <location>
        <begin position="29"/>
        <end position="360"/>
    </location>
</feature>
<evidence type="ECO:0000313" key="6">
    <source>
        <dbReference type="Proteomes" id="UP000316270"/>
    </source>
</evidence>
<dbReference type="InterPro" id="IPR050654">
    <property type="entry name" value="AChE-related_enzymes"/>
</dbReference>
<dbReference type="PROSITE" id="PS00122">
    <property type="entry name" value="CARBOXYLESTERASE_B_1"/>
    <property type="match status" value="1"/>
</dbReference>
<dbReference type="AlphaFoldDB" id="A0A517LQ58"/>
<dbReference type="GO" id="GO:0019695">
    <property type="term" value="P:choline metabolic process"/>
    <property type="evidence" value="ECO:0007669"/>
    <property type="project" value="TreeGrafter"/>
</dbReference>
<dbReference type="PANTHER" id="PTHR43918:SF4">
    <property type="entry name" value="CARBOXYLIC ESTER HYDROLASE"/>
    <property type="match status" value="1"/>
</dbReference>
<gene>
    <name evidence="5" type="ORF">FKW77_004513</name>
</gene>
<protein>
    <recommendedName>
        <fullName evidence="3">Carboxylic ester hydrolase</fullName>
        <ecNumber evidence="3">3.1.1.-</ecNumber>
    </recommendedName>
</protein>
<evidence type="ECO:0000259" key="4">
    <source>
        <dbReference type="Pfam" id="PF00135"/>
    </source>
</evidence>
<dbReference type="SUPFAM" id="SSF53474">
    <property type="entry name" value="alpha/beta-Hydrolases"/>
    <property type="match status" value="1"/>
</dbReference>
<dbReference type="Pfam" id="PF00135">
    <property type="entry name" value="COesterase"/>
    <property type="match status" value="2"/>
</dbReference>
<dbReference type="EC" id="3.1.1.-" evidence="3"/>
<evidence type="ECO:0000256" key="2">
    <source>
        <dbReference type="ARBA" id="ARBA00022801"/>
    </source>
</evidence>
<dbReference type="PANTHER" id="PTHR43918">
    <property type="entry name" value="ACETYLCHOLINESTERASE"/>
    <property type="match status" value="1"/>
</dbReference>
<feature type="domain" description="Carboxylesterase type B" evidence="4">
    <location>
        <begin position="365"/>
        <end position="472"/>
    </location>
</feature>
<dbReference type="InterPro" id="IPR019826">
    <property type="entry name" value="Carboxylesterase_B_AS"/>
</dbReference>
<keyword evidence="2 3" id="KW-0378">Hydrolase</keyword>
<sequence>MFLLGLILPVLLALTPSPTRASSLSVSRQAERGTIHGRIDEARLGTEQFLGIPFAEPPIGARRWLPPIRKVHRKNETVDASRFGPSCPQYAGGPSVYNNDVPEFVIRPGTTDEDCLSLNIWAPAQGKARPDPKFPVIIWLYGGGFQAGGGAVEYQLPFNWVERSGKHIVVTINYRVNIFGFPNAAGLNSSELNLGLLDQRLGIEWIRDNIHYFGGNSSQMALWGQSAGAASVDYYNHAYAHDPIVSSLIMDSGNAFVPIATDEPSHASFTAVASHFNCSTEPQEQLACLRKVPYEDIENFIASYSGGTPSYLSFNPVVDDRTKFANYTQHTLDKKSSGLPAIMGTNANEGVSLVPYPKDPDTTAPNQTEADALTLNFFLCPAEEATKLRYQVGAKTYQYLYAGNYSNVSPRKWLGAYHSSELPLIMGTSEYERGDNTDSENRVSKKMQDLWVAFASDPTKGLEKHGWPAYKPGGYAIVFGLKDTVISKIGVEELEKPCDGLVGRTGAASPLAPGLRKAL</sequence>
<evidence type="ECO:0000256" key="3">
    <source>
        <dbReference type="RuleBase" id="RU361235"/>
    </source>
</evidence>
<dbReference type="STRING" id="50376.A0A517LQ58"/>
<dbReference type="OrthoDB" id="408631at2759"/>
<dbReference type="InterPro" id="IPR029058">
    <property type="entry name" value="AB_hydrolase_fold"/>
</dbReference>
<proteinExistence type="inferred from homology"/>
<name>A0A517LQ58_9PEZI</name>
<dbReference type="GO" id="GO:0005886">
    <property type="term" value="C:plasma membrane"/>
    <property type="evidence" value="ECO:0007669"/>
    <property type="project" value="TreeGrafter"/>
</dbReference>
<evidence type="ECO:0000313" key="5">
    <source>
        <dbReference type="EMBL" id="QDS77736.1"/>
    </source>
</evidence>
<dbReference type="InterPro" id="IPR002018">
    <property type="entry name" value="CarbesteraseB"/>
</dbReference>
<dbReference type="Gene3D" id="3.40.50.1820">
    <property type="entry name" value="alpha/beta hydrolase"/>
    <property type="match status" value="1"/>
</dbReference>
<organism evidence="5 6">
    <name type="scientific">Venturia effusa</name>
    <dbReference type="NCBI Taxonomy" id="50376"/>
    <lineage>
        <taxon>Eukaryota</taxon>
        <taxon>Fungi</taxon>
        <taxon>Dikarya</taxon>
        <taxon>Ascomycota</taxon>
        <taxon>Pezizomycotina</taxon>
        <taxon>Dothideomycetes</taxon>
        <taxon>Pleosporomycetidae</taxon>
        <taxon>Venturiales</taxon>
        <taxon>Venturiaceae</taxon>
        <taxon>Venturia</taxon>
    </lineage>
</organism>
<keyword evidence="6" id="KW-1185">Reference proteome</keyword>
<dbReference type="EMBL" id="CP042202">
    <property type="protein sequence ID" value="QDS77736.1"/>
    <property type="molecule type" value="Genomic_DNA"/>
</dbReference>
<comment type="similarity">
    <text evidence="1 3">Belongs to the type-B carboxylesterase/lipase family.</text>
</comment>
<reference evidence="5 6" key="1">
    <citation type="submission" date="2019-07" db="EMBL/GenBank/DDBJ databases">
        <title>Finished genome of Venturia effusa.</title>
        <authorList>
            <person name="Young C.A."/>
            <person name="Cox M.P."/>
            <person name="Ganley A.R.D."/>
            <person name="David W.J."/>
        </authorList>
    </citation>
    <scope>NUCLEOTIDE SEQUENCE [LARGE SCALE GENOMIC DNA]</scope>
    <source>
        <strain evidence="6">albino</strain>
    </source>
</reference>
<dbReference type="GO" id="GO:0003990">
    <property type="term" value="F:acetylcholinesterase activity"/>
    <property type="evidence" value="ECO:0007669"/>
    <property type="project" value="TreeGrafter"/>
</dbReference>
<accession>A0A517LQ58</accession>
<keyword evidence="3" id="KW-0732">Signal</keyword>
<feature type="signal peptide" evidence="3">
    <location>
        <begin position="1"/>
        <end position="21"/>
    </location>
</feature>
<dbReference type="GO" id="GO:0006581">
    <property type="term" value="P:acetylcholine catabolic process"/>
    <property type="evidence" value="ECO:0007669"/>
    <property type="project" value="TreeGrafter"/>
</dbReference>